<protein>
    <submittedName>
        <fullName evidence="1">Uncharacterized protein</fullName>
    </submittedName>
</protein>
<name>A0AAV4ULC9_CAEEX</name>
<evidence type="ECO:0000313" key="2">
    <source>
        <dbReference type="Proteomes" id="UP001054945"/>
    </source>
</evidence>
<accession>A0AAV4ULC9</accession>
<comment type="caution">
    <text evidence="1">The sequence shown here is derived from an EMBL/GenBank/DDBJ whole genome shotgun (WGS) entry which is preliminary data.</text>
</comment>
<organism evidence="1 2">
    <name type="scientific">Caerostris extrusa</name>
    <name type="common">Bark spider</name>
    <name type="synonym">Caerostris bankana</name>
    <dbReference type="NCBI Taxonomy" id="172846"/>
    <lineage>
        <taxon>Eukaryota</taxon>
        <taxon>Metazoa</taxon>
        <taxon>Ecdysozoa</taxon>
        <taxon>Arthropoda</taxon>
        <taxon>Chelicerata</taxon>
        <taxon>Arachnida</taxon>
        <taxon>Araneae</taxon>
        <taxon>Araneomorphae</taxon>
        <taxon>Entelegynae</taxon>
        <taxon>Araneoidea</taxon>
        <taxon>Araneidae</taxon>
        <taxon>Caerostris</taxon>
    </lineage>
</organism>
<sequence length="142" mass="15995">MKLPTRHYKSQNLLASPGQQAATIAENNAFRLMLLFTVRGIKSLINRSSAGIIVKSNISYPFKANCNIEATHCPQPRQRQKTFQEPGFGCSTIYYRHPLNQLKLSCDQQLGVHFRLHGLMAKYLPLSNFDTAPSCPLRSAYP</sequence>
<dbReference type="EMBL" id="BPLR01013078">
    <property type="protein sequence ID" value="GIY58583.1"/>
    <property type="molecule type" value="Genomic_DNA"/>
</dbReference>
<proteinExistence type="predicted"/>
<dbReference type="Proteomes" id="UP001054945">
    <property type="component" value="Unassembled WGS sequence"/>
</dbReference>
<dbReference type="AlphaFoldDB" id="A0AAV4ULC9"/>
<reference evidence="1 2" key="1">
    <citation type="submission" date="2021-06" db="EMBL/GenBank/DDBJ databases">
        <title>Caerostris extrusa draft genome.</title>
        <authorList>
            <person name="Kono N."/>
            <person name="Arakawa K."/>
        </authorList>
    </citation>
    <scope>NUCLEOTIDE SEQUENCE [LARGE SCALE GENOMIC DNA]</scope>
</reference>
<evidence type="ECO:0000313" key="1">
    <source>
        <dbReference type="EMBL" id="GIY58583.1"/>
    </source>
</evidence>
<keyword evidence="2" id="KW-1185">Reference proteome</keyword>
<gene>
    <name evidence="1" type="ORF">CEXT_142511</name>
</gene>